<keyword evidence="1" id="KW-1133">Transmembrane helix</keyword>
<feature type="transmembrane region" description="Helical" evidence="1">
    <location>
        <begin position="89"/>
        <end position="113"/>
    </location>
</feature>
<reference evidence="2" key="1">
    <citation type="submission" date="2022-08" db="EMBL/GenBank/DDBJ databases">
        <authorList>
            <person name="Deng Y."/>
            <person name="Han X.-F."/>
            <person name="Zhang Y.-Q."/>
        </authorList>
    </citation>
    <scope>NUCLEOTIDE SEQUENCE</scope>
    <source>
        <strain evidence="2">CPCC 203407</strain>
    </source>
</reference>
<gene>
    <name evidence="2" type="ORF">N1028_13475</name>
</gene>
<keyword evidence="3" id="KW-1185">Reference proteome</keyword>
<evidence type="ECO:0000256" key="1">
    <source>
        <dbReference type="SAM" id="Phobius"/>
    </source>
</evidence>
<evidence type="ECO:0000313" key="3">
    <source>
        <dbReference type="Proteomes" id="UP001165587"/>
    </source>
</evidence>
<evidence type="ECO:0000313" key="2">
    <source>
        <dbReference type="EMBL" id="MCS5726905.1"/>
    </source>
</evidence>
<feature type="transmembrane region" description="Helical" evidence="1">
    <location>
        <begin position="48"/>
        <end position="69"/>
    </location>
</feature>
<proteinExistence type="predicted"/>
<keyword evidence="1" id="KW-0472">Membrane</keyword>
<dbReference type="EMBL" id="JANLCK010000007">
    <property type="protein sequence ID" value="MCS5726905.1"/>
    <property type="molecule type" value="Genomic_DNA"/>
</dbReference>
<keyword evidence="1" id="KW-0812">Transmembrane</keyword>
<name>A0AA42BTX0_9MICO</name>
<sequence length="171" mass="17492">MNESASAARDRGSRFGPDAGERISAGCYGALVAASTLVGLTEASTGSLILIVVLTNLIYYATHVFAYTVGSPGEEGDEKAGWPTVRHHLAVSAPMVSVTFLPVALVVVLEVVGVDREPSVLAGVIVALAYLVVVATGGAFVRGLRPVTVVLVGVLTLVVSVALVAAKLSLH</sequence>
<organism evidence="2 3">
    <name type="scientific">Herbiconiux oxytropis</name>
    <dbReference type="NCBI Taxonomy" id="2970915"/>
    <lineage>
        <taxon>Bacteria</taxon>
        <taxon>Bacillati</taxon>
        <taxon>Actinomycetota</taxon>
        <taxon>Actinomycetes</taxon>
        <taxon>Micrococcales</taxon>
        <taxon>Microbacteriaceae</taxon>
        <taxon>Herbiconiux</taxon>
    </lineage>
</organism>
<dbReference type="RefSeq" id="WP_259529813.1">
    <property type="nucleotide sequence ID" value="NZ_JANLCK010000007.1"/>
</dbReference>
<dbReference type="AlphaFoldDB" id="A0AA42BTX0"/>
<comment type="caution">
    <text evidence="2">The sequence shown here is derived from an EMBL/GenBank/DDBJ whole genome shotgun (WGS) entry which is preliminary data.</text>
</comment>
<protein>
    <submittedName>
        <fullName evidence="2">Uncharacterized protein</fullName>
    </submittedName>
</protein>
<feature type="transmembrane region" description="Helical" evidence="1">
    <location>
        <begin position="120"/>
        <end position="141"/>
    </location>
</feature>
<dbReference type="Proteomes" id="UP001165587">
    <property type="component" value="Unassembled WGS sequence"/>
</dbReference>
<accession>A0AA42BTX0</accession>
<feature type="transmembrane region" description="Helical" evidence="1">
    <location>
        <begin position="147"/>
        <end position="166"/>
    </location>
</feature>